<proteinExistence type="predicted"/>
<reference evidence="1" key="2">
    <citation type="submission" date="2022-03" db="EMBL/GenBank/DDBJ databases">
        <title>Draft title - Genomic analysis of global carrot germplasm unveils the trajectory of domestication and the origin of high carotenoid orange carrot.</title>
        <authorList>
            <person name="Iorizzo M."/>
            <person name="Ellison S."/>
            <person name="Senalik D."/>
            <person name="Macko-Podgorni A."/>
            <person name="Grzebelus D."/>
            <person name="Bostan H."/>
            <person name="Rolling W."/>
            <person name="Curaba J."/>
            <person name="Simon P."/>
        </authorList>
    </citation>
    <scope>NUCLEOTIDE SEQUENCE</scope>
    <source>
        <tissue evidence="1">Leaf</tissue>
    </source>
</reference>
<organism evidence="1 2">
    <name type="scientific">Daucus carota subsp. sativus</name>
    <name type="common">Carrot</name>
    <dbReference type="NCBI Taxonomy" id="79200"/>
    <lineage>
        <taxon>Eukaryota</taxon>
        <taxon>Viridiplantae</taxon>
        <taxon>Streptophyta</taxon>
        <taxon>Embryophyta</taxon>
        <taxon>Tracheophyta</taxon>
        <taxon>Spermatophyta</taxon>
        <taxon>Magnoliopsida</taxon>
        <taxon>eudicotyledons</taxon>
        <taxon>Gunneridae</taxon>
        <taxon>Pentapetalae</taxon>
        <taxon>asterids</taxon>
        <taxon>campanulids</taxon>
        <taxon>Apiales</taxon>
        <taxon>Apiaceae</taxon>
        <taxon>Apioideae</taxon>
        <taxon>Scandiceae</taxon>
        <taxon>Daucinae</taxon>
        <taxon>Daucus</taxon>
        <taxon>Daucus sect. Daucus</taxon>
    </lineage>
</organism>
<protein>
    <submittedName>
        <fullName evidence="1">Uncharacterized protein</fullName>
    </submittedName>
</protein>
<evidence type="ECO:0000313" key="1">
    <source>
        <dbReference type="EMBL" id="WOG95260.1"/>
    </source>
</evidence>
<dbReference type="Gramene" id="KZM81063">
    <property type="protein sequence ID" value="KZM81063"/>
    <property type="gene ID" value="DCAR_031287"/>
</dbReference>
<evidence type="ECO:0000313" key="2">
    <source>
        <dbReference type="Proteomes" id="UP000077755"/>
    </source>
</evidence>
<name>A0A175YC44_DAUCS</name>
<dbReference type="Proteomes" id="UP000077755">
    <property type="component" value="Chromosome 4"/>
</dbReference>
<keyword evidence="2" id="KW-1185">Reference proteome</keyword>
<reference evidence="1" key="1">
    <citation type="journal article" date="2016" name="Nat. Genet.">
        <title>A high-quality carrot genome assembly provides new insights into carotenoid accumulation and asterid genome evolution.</title>
        <authorList>
            <person name="Iorizzo M."/>
            <person name="Ellison S."/>
            <person name="Senalik D."/>
            <person name="Zeng P."/>
            <person name="Satapoomin P."/>
            <person name="Huang J."/>
            <person name="Bowman M."/>
            <person name="Iovene M."/>
            <person name="Sanseverino W."/>
            <person name="Cavagnaro P."/>
            <person name="Yildiz M."/>
            <person name="Macko-Podgorni A."/>
            <person name="Moranska E."/>
            <person name="Grzebelus E."/>
            <person name="Grzebelus D."/>
            <person name="Ashrafi H."/>
            <person name="Zheng Z."/>
            <person name="Cheng S."/>
            <person name="Spooner D."/>
            <person name="Van Deynze A."/>
            <person name="Simon P."/>
        </authorList>
    </citation>
    <scope>NUCLEOTIDE SEQUENCE</scope>
    <source>
        <tissue evidence="1">Leaf</tissue>
    </source>
</reference>
<sequence length="163" mass="18796">MASSLNVPQFVKHLDCIDCSVDELPIPSNFSSRFCHRVSDSFKLKFRNAYKIRLTFDRDESEFDLNSFELLIFTFDNVKEFDVTCFDGRNVELVFHTYTIRSGALLQAIRPPSFFAVVVHPFHMLEYCHVVVVPQSSSSISYSLVTLAGSSERMSHIVVSRWW</sequence>
<accession>A0A175YC44</accession>
<gene>
    <name evidence="1" type="ORF">DCAR_0414572</name>
</gene>
<dbReference type="EMBL" id="CP093346">
    <property type="protein sequence ID" value="WOG95260.1"/>
    <property type="molecule type" value="Genomic_DNA"/>
</dbReference>
<dbReference type="AlphaFoldDB" id="A0A175YC44"/>